<dbReference type="EMBL" id="JAYWIO010000005">
    <property type="protein sequence ID" value="KAK7260045.1"/>
    <property type="molecule type" value="Genomic_DNA"/>
</dbReference>
<evidence type="ECO:0000313" key="3">
    <source>
        <dbReference type="Proteomes" id="UP001372338"/>
    </source>
</evidence>
<evidence type="ECO:0000256" key="1">
    <source>
        <dbReference type="SAM" id="MobiDB-lite"/>
    </source>
</evidence>
<feature type="region of interest" description="Disordered" evidence="1">
    <location>
        <begin position="179"/>
        <end position="246"/>
    </location>
</feature>
<comment type="caution">
    <text evidence="2">The sequence shown here is derived from an EMBL/GenBank/DDBJ whole genome shotgun (WGS) entry which is preliminary data.</text>
</comment>
<proteinExistence type="predicted"/>
<dbReference type="AlphaFoldDB" id="A0AAN9EP75"/>
<organism evidence="2 3">
    <name type="scientific">Crotalaria pallida</name>
    <name type="common">Smooth rattlebox</name>
    <name type="synonym">Crotalaria striata</name>
    <dbReference type="NCBI Taxonomy" id="3830"/>
    <lineage>
        <taxon>Eukaryota</taxon>
        <taxon>Viridiplantae</taxon>
        <taxon>Streptophyta</taxon>
        <taxon>Embryophyta</taxon>
        <taxon>Tracheophyta</taxon>
        <taxon>Spermatophyta</taxon>
        <taxon>Magnoliopsida</taxon>
        <taxon>eudicotyledons</taxon>
        <taxon>Gunneridae</taxon>
        <taxon>Pentapetalae</taxon>
        <taxon>rosids</taxon>
        <taxon>fabids</taxon>
        <taxon>Fabales</taxon>
        <taxon>Fabaceae</taxon>
        <taxon>Papilionoideae</taxon>
        <taxon>50 kb inversion clade</taxon>
        <taxon>genistoids sensu lato</taxon>
        <taxon>core genistoids</taxon>
        <taxon>Crotalarieae</taxon>
        <taxon>Crotalaria</taxon>
    </lineage>
</organism>
<keyword evidence="3" id="KW-1185">Reference proteome</keyword>
<protein>
    <submittedName>
        <fullName evidence="2">Uncharacterized protein</fullName>
    </submittedName>
</protein>
<evidence type="ECO:0000313" key="2">
    <source>
        <dbReference type="EMBL" id="KAK7260045.1"/>
    </source>
</evidence>
<gene>
    <name evidence="2" type="ORF">RIF29_25767</name>
</gene>
<name>A0AAN9EP75_CROPI</name>
<reference evidence="2 3" key="1">
    <citation type="submission" date="2024-01" db="EMBL/GenBank/DDBJ databases">
        <title>The genomes of 5 underutilized Papilionoideae crops provide insights into root nodulation and disease resistanc.</title>
        <authorList>
            <person name="Yuan L."/>
        </authorList>
    </citation>
    <scope>NUCLEOTIDE SEQUENCE [LARGE SCALE GENOMIC DNA]</scope>
    <source>
        <strain evidence="2">ZHUSHIDOU_FW_LH</strain>
        <tissue evidence="2">Leaf</tissue>
    </source>
</reference>
<accession>A0AAN9EP75</accession>
<sequence>MYGHRADVCIDTGMSNGDELLVANEMVDATTIVSDTVVVTNGSYEIPKESANVQEKKNNTNPDMNPSIDEDKEQIKENPFGPWMLVKRFPKNRERGGQKGGNSKVDHAIKKGQSVNMASSNNNGSRFNALIEINNGEVMEGITQHDTCVLHEENPKENNMVIVAGPSIEKKEIPKDFKARNLSGGKNHQNRGPKAQTSISKPKAGRGEPSPPGNPLTMLICPSKSIQAAPKHMQHGNADSGLRRKF</sequence>
<dbReference type="Proteomes" id="UP001372338">
    <property type="component" value="Unassembled WGS sequence"/>
</dbReference>